<protein>
    <recommendedName>
        <fullName evidence="9">Acireductone dioxygenase</fullName>
    </recommendedName>
    <alternativeName>
        <fullName evidence="9">1,2-dihydroxy-3-keto-5-methylthiopentene dioxygenase</fullName>
        <shortName evidence="9">DHK-MTPene dioxygenase</shortName>
    </alternativeName>
    <alternativeName>
        <fullName evidence="9">Acireductone dioxygenase (Fe(2+)-requiring)</fullName>
        <shortName evidence="9">ARD'</shortName>
        <shortName evidence="9">Fe-ARD</shortName>
        <ecNumber evidence="9">1.13.11.54</ecNumber>
    </alternativeName>
    <alternativeName>
        <fullName evidence="9">Acireductone dioxygenase (Ni(2+)-requiring)</fullName>
        <shortName evidence="9">ARD</shortName>
        <shortName evidence="9">Ni-ARD</shortName>
        <ecNumber evidence="9">1.13.11.53</ecNumber>
    </alternativeName>
</protein>
<evidence type="ECO:0000313" key="10">
    <source>
        <dbReference type="EMBL" id="SHK43380.1"/>
    </source>
</evidence>
<dbReference type="GO" id="GO:0010308">
    <property type="term" value="F:acireductone dioxygenase (Ni2+-requiring) activity"/>
    <property type="evidence" value="ECO:0007669"/>
    <property type="project" value="UniProtKB-UniRule"/>
</dbReference>
<dbReference type="InterPro" id="IPR023956">
    <property type="entry name" value="ARD_bac"/>
</dbReference>
<keyword evidence="11" id="KW-1185">Reference proteome</keyword>
<comment type="caution">
    <text evidence="9">Lacks conserved residue(s) required for the propagation of feature annotation.</text>
</comment>
<evidence type="ECO:0000256" key="3">
    <source>
        <dbReference type="ARBA" id="ARBA00022605"/>
    </source>
</evidence>
<dbReference type="STRING" id="381751.SAMN05444391_1011"/>
<evidence type="ECO:0000256" key="4">
    <source>
        <dbReference type="ARBA" id="ARBA00022723"/>
    </source>
</evidence>
<sequence length="188" mass="21659">MSLLAVFDEQGNLLESTSSYEEIQKRLSSIGVMFEKWPIKELDRSAGQEEVIDAYKDQIERINSIFNFKSMDVAAVSPDHPKKDELRRMFLREHTHSDFEVRYFVYGCGTFYLHVGDKVYAVLCEDGDFISVPANTKHWFDMGRNPDFKAIRFFSIPDGWVANFTGSDISERIPDHDSLLLYVQGKGL</sequence>
<keyword evidence="3 9" id="KW-0028">Amino-acid biosynthesis</keyword>
<dbReference type="InterPro" id="IPR004313">
    <property type="entry name" value="ARD"/>
</dbReference>
<dbReference type="Proteomes" id="UP000189810">
    <property type="component" value="Chromosome I"/>
</dbReference>
<feature type="binding site" evidence="9">
    <location>
        <position position="94"/>
    </location>
    <ligand>
        <name>Ni(2+)</name>
        <dbReference type="ChEBI" id="CHEBI:49786"/>
    </ligand>
</feature>
<dbReference type="InterPro" id="IPR014710">
    <property type="entry name" value="RmlC-like_jellyroll"/>
</dbReference>
<dbReference type="PANTHER" id="PTHR23418">
    <property type="entry name" value="ACIREDUCTONE DIOXYGENASE"/>
    <property type="match status" value="1"/>
</dbReference>
<evidence type="ECO:0000256" key="9">
    <source>
        <dbReference type="HAMAP-Rule" id="MF_01682"/>
    </source>
</evidence>
<dbReference type="GO" id="GO:0019284">
    <property type="term" value="P:L-methionine salvage from S-adenosylmethionine"/>
    <property type="evidence" value="ECO:0007669"/>
    <property type="project" value="InterPro"/>
</dbReference>
<keyword evidence="2 9" id="KW-0533">Nickel</keyword>
<name>A0A1M6SF98_9AQUI</name>
<comment type="cofactor">
    <cofactor evidence="9">
        <name>Ni(2+)</name>
        <dbReference type="ChEBI" id="CHEBI:49786"/>
    </cofactor>
    <text evidence="9">Binds 1 nickel ion per monomer.</text>
</comment>
<dbReference type="PANTHER" id="PTHR23418:SF0">
    <property type="entry name" value="ACIREDUCTONE DIOXYGENASE"/>
    <property type="match status" value="1"/>
</dbReference>
<gene>
    <name evidence="9" type="primary">mtnD</name>
    <name evidence="10" type="ORF">SAMN05444391_1011</name>
</gene>
<evidence type="ECO:0000256" key="1">
    <source>
        <dbReference type="ARBA" id="ARBA00000428"/>
    </source>
</evidence>
<organism evidence="10 11">
    <name type="scientific">Thermocrinis minervae</name>
    <dbReference type="NCBI Taxonomy" id="381751"/>
    <lineage>
        <taxon>Bacteria</taxon>
        <taxon>Pseudomonadati</taxon>
        <taxon>Aquificota</taxon>
        <taxon>Aquificia</taxon>
        <taxon>Aquificales</taxon>
        <taxon>Aquificaceae</taxon>
        <taxon>Thermocrinis</taxon>
    </lineage>
</organism>
<dbReference type="RefSeq" id="WP_079654127.1">
    <property type="nucleotide sequence ID" value="NZ_LT670846.1"/>
</dbReference>
<keyword evidence="4 9" id="KW-0479">Metal-binding</keyword>
<comment type="pathway">
    <text evidence="9">Amino-acid biosynthesis; L-methionine biosynthesis via salvage pathway; L-methionine from S-methyl-5-thio-alpha-D-ribose 1-phosphate: step 5/6.</text>
</comment>
<dbReference type="CDD" id="cd02232">
    <property type="entry name" value="cupin_ARD"/>
    <property type="match status" value="1"/>
</dbReference>
<comment type="similarity">
    <text evidence="9">Belongs to the acireductone dioxygenase (ARD) family.</text>
</comment>
<comment type="catalytic activity">
    <reaction evidence="9">
        <text>1,2-dihydroxy-5-(methylsulfanyl)pent-1-en-3-one + O2 = 3-(methylsulfanyl)propanoate + CO + formate + 2 H(+)</text>
        <dbReference type="Rhea" id="RHEA:14161"/>
        <dbReference type="ChEBI" id="CHEBI:15378"/>
        <dbReference type="ChEBI" id="CHEBI:15379"/>
        <dbReference type="ChEBI" id="CHEBI:15740"/>
        <dbReference type="ChEBI" id="CHEBI:17245"/>
        <dbReference type="ChEBI" id="CHEBI:49016"/>
        <dbReference type="ChEBI" id="CHEBI:49252"/>
        <dbReference type="EC" id="1.13.11.53"/>
    </reaction>
</comment>
<feature type="binding site" evidence="9">
    <location>
        <position position="96"/>
    </location>
    <ligand>
        <name>Fe(2+)</name>
        <dbReference type="ChEBI" id="CHEBI:29033"/>
    </ligand>
</feature>
<evidence type="ECO:0000256" key="6">
    <source>
        <dbReference type="ARBA" id="ARBA00023002"/>
    </source>
</evidence>
<keyword evidence="6 9" id="KW-0560">Oxidoreductase</keyword>
<evidence type="ECO:0000256" key="5">
    <source>
        <dbReference type="ARBA" id="ARBA00022964"/>
    </source>
</evidence>
<dbReference type="HAMAP" id="MF_01682">
    <property type="entry name" value="Salvage_MtnD"/>
    <property type="match status" value="1"/>
</dbReference>
<feature type="binding site" evidence="9">
    <location>
        <position position="100"/>
    </location>
    <ligand>
        <name>Ni(2+)</name>
        <dbReference type="ChEBI" id="CHEBI:49786"/>
    </ligand>
</feature>
<feature type="binding site" evidence="9">
    <location>
        <position position="94"/>
    </location>
    <ligand>
        <name>Fe(2+)</name>
        <dbReference type="ChEBI" id="CHEBI:29033"/>
    </ligand>
</feature>
<dbReference type="EC" id="1.13.11.53" evidence="9"/>
<dbReference type="GO" id="GO:0019509">
    <property type="term" value="P:L-methionine salvage from methylthioadenosine"/>
    <property type="evidence" value="ECO:0007669"/>
    <property type="project" value="UniProtKB-UniRule"/>
</dbReference>
<comment type="catalytic activity">
    <reaction evidence="1 9">
        <text>1,2-dihydroxy-5-(methylsulfanyl)pent-1-en-3-one + O2 = 4-methylsulfanyl-2-oxobutanoate + formate + 2 H(+)</text>
        <dbReference type="Rhea" id="RHEA:24504"/>
        <dbReference type="ChEBI" id="CHEBI:15378"/>
        <dbReference type="ChEBI" id="CHEBI:15379"/>
        <dbReference type="ChEBI" id="CHEBI:15740"/>
        <dbReference type="ChEBI" id="CHEBI:16723"/>
        <dbReference type="ChEBI" id="CHEBI:49252"/>
        <dbReference type="EC" id="1.13.11.54"/>
    </reaction>
</comment>
<dbReference type="GO" id="GO:0005506">
    <property type="term" value="F:iron ion binding"/>
    <property type="evidence" value="ECO:0007669"/>
    <property type="project" value="UniProtKB-UniRule"/>
</dbReference>
<dbReference type="Pfam" id="PF03079">
    <property type="entry name" value="ARD"/>
    <property type="match status" value="1"/>
</dbReference>
<dbReference type="InterPro" id="IPR011051">
    <property type="entry name" value="RmlC_Cupin_sf"/>
</dbReference>
<comment type="subunit">
    <text evidence="9">Monomer.</text>
</comment>
<dbReference type="EMBL" id="LT670846">
    <property type="protein sequence ID" value="SHK43380.1"/>
    <property type="molecule type" value="Genomic_DNA"/>
</dbReference>
<dbReference type="GO" id="GO:0016151">
    <property type="term" value="F:nickel cation binding"/>
    <property type="evidence" value="ECO:0007669"/>
    <property type="project" value="UniProtKB-UniRule"/>
</dbReference>
<evidence type="ECO:0000256" key="7">
    <source>
        <dbReference type="ARBA" id="ARBA00023004"/>
    </source>
</evidence>
<accession>A0A1M6SF98</accession>
<feature type="site" description="Important to generate the dianion" evidence="9">
    <location>
        <position position="102"/>
    </location>
</feature>
<feature type="site" description="May play a role in metal incorporation in vivo" evidence="9">
    <location>
        <position position="93"/>
    </location>
</feature>
<evidence type="ECO:0000256" key="8">
    <source>
        <dbReference type="ARBA" id="ARBA00023167"/>
    </source>
</evidence>
<proteinExistence type="inferred from homology"/>
<dbReference type="UniPathway" id="UPA00904">
    <property type="reaction ID" value="UER00878"/>
</dbReference>
<comment type="cofactor">
    <cofactor evidence="9">
        <name>Fe(2+)</name>
        <dbReference type="ChEBI" id="CHEBI:29033"/>
    </cofactor>
    <text evidence="9">Binds 1 Fe(2+) cation per monomer.</text>
</comment>
<evidence type="ECO:0000313" key="11">
    <source>
        <dbReference type="Proteomes" id="UP000189810"/>
    </source>
</evidence>
<feature type="binding site" evidence="9">
    <location>
        <position position="138"/>
    </location>
    <ligand>
        <name>Ni(2+)</name>
        <dbReference type="ChEBI" id="CHEBI:49786"/>
    </ligand>
</feature>
<feature type="binding site" evidence="9">
    <location>
        <position position="100"/>
    </location>
    <ligand>
        <name>Fe(2+)</name>
        <dbReference type="ChEBI" id="CHEBI:29033"/>
    </ligand>
</feature>
<dbReference type="GO" id="GO:0010309">
    <property type="term" value="F:acireductone dioxygenase [iron(II)-requiring] activity"/>
    <property type="evidence" value="ECO:0007669"/>
    <property type="project" value="UniProtKB-UniRule"/>
</dbReference>
<evidence type="ECO:0000256" key="2">
    <source>
        <dbReference type="ARBA" id="ARBA00022596"/>
    </source>
</evidence>
<dbReference type="Gene3D" id="2.60.120.10">
    <property type="entry name" value="Jelly Rolls"/>
    <property type="match status" value="1"/>
</dbReference>
<dbReference type="OrthoDB" id="9795636at2"/>
<keyword evidence="7 9" id="KW-0408">Iron</keyword>
<keyword evidence="5 9" id="KW-0223">Dioxygenase</keyword>
<dbReference type="EC" id="1.13.11.54" evidence="9"/>
<dbReference type="AlphaFoldDB" id="A0A1M6SF98"/>
<feature type="binding site" evidence="9">
    <location>
        <position position="96"/>
    </location>
    <ligand>
        <name>Ni(2+)</name>
        <dbReference type="ChEBI" id="CHEBI:49786"/>
    </ligand>
</feature>
<feature type="binding site" evidence="9">
    <location>
        <position position="138"/>
    </location>
    <ligand>
        <name>Fe(2+)</name>
        <dbReference type="ChEBI" id="CHEBI:29033"/>
    </ligand>
</feature>
<reference evidence="10 11" key="1">
    <citation type="submission" date="2016-11" db="EMBL/GenBank/DDBJ databases">
        <authorList>
            <person name="Jaros S."/>
            <person name="Januszkiewicz K."/>
            <person name="Wedrychowicz H."/>
        </authorList>
    </citation>
    <scope>NUCLEOTIDE SEQUENCE [LARGE SCALE GENOMIC DNA]</scope>
    <source>
        <strain evidence="10 11">DSM 19557</strain>
    </source>
</reference>
<comment type="function">
    <text evidence="9">Catalyzes 2 different reactions between oxygene and the acireductone 1,2-dihydroxy-3-keto-5-methylthiopentene (DHK-MTPene) depending upon the metal bound in the active site. Fe-containing acireductone dioxygenase (Fe-ARD) produces formate and 2-keto-4-methylthiobutyrate (KMTB), the alpha-ketoacid precursor of methionine in the methionine recycle pathway. Ni-containing acireductone dioxygenase (Ni-ARD) produces methylthiopropionate, carbon monoxide and formate, and does not lie on the methionine recycle pathway.</text>
</comment>
<dbReference type="SUPFAM" id="SSF51182">
    <property type="entry name" value="RmlC-like cupins"/>
    <property type="match status" value="1"/>
</dbReference>
<keyword evidence="8 9" id="KW-0486">Methionine biosynthesis</keyword>